<dbReference type="Gene3D" id="3.90.180.10">
    <property type="entry name" value="Medium-chain alcohol dehydrogenases, catalytic domain"/>
    <property type="match status" value="1"/>
</dbReference>
<gene>
    <name evidence="3" type="ORF">S01H1_67658</name>
</gene>
<dbReference type="PANTHER" id="PTHR43401:SF2">
    <property type="entry name" value="L-THREONINE 3-DEHYDROGENASE"/>
    <property type="match status" value="1"/>
</dbReference>
<proteinExistence type="predicted"/>
<dbReference type="GO" id="GO:0016491">
    <property type="term" value="F:oxidoreductase activity"/>
    <property type="evidence" value="ECO:0007669"/>
    <property type="project" value="UniProtKB-KW"/>
</dbReference>
<evidence type="ECO:0000259" key="2">
    <source>
        <dbReference type="Pfam" id="PF00107"/>
    </source>
</evidence>
<keyword evidence="1" id="KW-0560">Oxidoreductase</keyword>
<dbReference type="SUPFAM" id="SSF51735">
    <property type="entry name" value="NAD(P)-binding Rossmann-fold domains"/>
    <property type="match status" value="1"/>
</dbReference>
<dbReference type="InterPro" id="IPR013149">
    <property type="entry name" value="ADH-like_C"/>
</dbReference>
<feature type="domain" description="Alcohol dehydrogenase-like C-terminal" evidence="2">
    <location>
        <begin position="2"/>
        <end position="110"/>
    </location>
</feature>
<protein>
    <recommendedName>
        <fullName evidence="2">Alcohol dehydrogenase-like C-terminal domain-containing protein</fullName>
    </recommendedName>
</protein>
<dbReference type="EMBL" id="BARS01044830">
    <property type="protein sequence ID" value="GAG40159.1"/>
    <property type="molecule type" value="Genomic_DNA"/>
</dbReference>
<organism evidence="3">
    <name type="scientific">marine sediment metagenome</name>
    <dbReference type="NCBI Taxonomy" id="412755"/>
    <lineage>
        <taxon>unclassified sequences</taxon>
        <taxon>metagenomes</taxon>
        <taxon>ecological metagenomes</taxon>
    </lineage>
</organism>
<feature type="non-terminal residue" evidence="3">
    <location>
        <position position="1"/>
    </location>
</feature>
<dbReference type="PANTHER" id="PTHR43401">
    <property type="entry name" value="L-THREONINE 3-DEHYDROGENASE"/>
    <property type="match status" value="1"/>
</dbReference>
<accession>X0XAD7</accession>
<comment type="caution">
    <text evidence="3">The sequence shown here is derived from an EMBL/GenBank/DDBJ whole genome shotgun (WGS) entry which is preliminary data.</text>
</comment>
<dbReference type="Pfam" id="PF00107">
    <property type="entry name" value="ADH_zinc_N"/>
    <property type="match status" value="1"/>
</dbReference>
<name>X0XAD7_9ZZZZ</name>
<evidence type="ECO:0000313" key="3">
    <source>
        <dbReference type="EMBL" id="GAG40159.1"/>
    </source>
</evidence>
<reference evidence="3" key="1">
    <citation type="journal article" date="2014" name="Front. Microbiol.">
        <title>High frequency of phylogenetically diverse reductive dehalogenase-homologous genes in deep subseafloor sedimentary metagenomes.</title>
        <authorList>
            <person name="Kawai M."/>
            <person name="Futagami T."/>
            <person name="Toyoda A."/>
            <person name="Takaki Y."/>
            <person name="Nishi S."/>
            <person name="Hori S."/>
            <person name="Arai W."/>
            <person name="Tsubouchi T."/>
            <person name="Morono Y."/>
            <person name="Uchiyama I."/>
            <person name="Ito T."/>
            <person name="Fujiyama A."/>
            <person name="Inagaki F."/>
            <person name="Takami H."/>
        </authorList>
    </citation>
    <scope>NUCLEOTIDE SEQUENCE</scope>
    <source>
        <strain evidence="3">Expedition CK06-06</strain>
    </source>
</reference>
<sequence length="149" mass="16234">DMLENRRDYAKKYGAHVIVDPSIMSFAKVAKKATGGLGVDAVIVTVSSVNAILDGIQSVRNGGVVIIFAPPHPDDSMTLNPNSLFFSEKQLVSSYTSSHIETREALKLLSSGTVDLRNIITCTFEMKKAAKAFQMAESREGMKILITNR</sequence>
<dbReference type="AlphaFoldDB" id="X0XAD7"/>
<dbReference type="InterPro" id="IPR050129">
    <property type="entry name" value="Zn_alcohol_dh"/>
</dbReference>
<evidence type="ECO:0000256" key="1">
    <source>
        <dbReference type="ARBA" id="ARBA00023002"/>
    </source>
</evidence>
<dbReference type="InterPro" id="IPR036291">
    <property type="entry name" value="NAD(P)-bd_dom_sf"/>
</dbReference>